<dbReference type="EMBL" id="WTXG01000064">
    <property type="protein sequence ID" value="KAI0295047.1"/>
    <property type="molecule type" value="Genomic_DNA"/>
</dbReference>
<dbReference type="AlphaFoldDB" id="A0AAD4LY01"/>
<dbReference type="Proteomes" id="UP001203297">
    <property type="component" value="Unassembled WGS sequence"/>
</dbReference>
<comment type="caution">
    <text evidence="2">The sequence shown here is derived from an EMBL/GenBank/DDBJ whole genome shotgun (WGS) entry which is preliminary data.</text>
</comment>
<feature type="region of interest" description="Disordered" evidence="1">
    <location>
        <begin position="86"/>
        <end position="150"/>
    </location>
</feature>
<organism evidence="2 3">
    <name type="scientific">Multifurca ochricompacta</name>
    <dbReference type="NCBI Taxonomy" id="376703"/>
    <lineage>
        <taxon>Eukaryota</taxon>
        <taxon>Fungi</taxon>
        <taxon>Dikarya</taxon>
        <taxon>Basidiomycota</taxon>
        <taxon>Agaricomycotina</taxon>
        <taxon>Agaricomycetes</taxon>
        <taxon>Russulales</taxon>
        <taxon>Russulaceae</taxon>
        <taxon>Multifurca</taxon>
    </lineage>
</organism>
<gene>
    <name evidence="2" type="ORF">B0F90DRAFT_1214490</name>
</gene>
<evidence type="ECO:0000256" key="1">
    <source>
        <dbReference type="SAM" id="MobiDB-lite"/>
    </source>
</evidence>
<name>A0AAD4LY01_9AGAM</name>
<accession>A0AAD4LY01</accession>
<sequence length="150" mass="16521">MSVWLPPFKRRRVSSNPLVLPLPSDVFLTSSKPSRILTCSSCHRTVGLKSSPALVCMRCSASTCAICVRTCTGDLVSGGRETNLLHPPPSPLFRSNINASHPRRRRSRDEDIEATLRRRARTIQDPGVDGWSVGHAASNTHRAHVTNSRL</sequence>
<proteinExistence type="predicted"/>
<protein>
    <submittedName>
        <fullName evidence="2">Uncharacterized protein</fullName>
    </submittedName>
</protein>
<feature type="compositionally biased region" description="Polar residues" evidence="1">
    <location>
        <begin position="137"/>
        <end position="150"/>
    </location>
</feature>
<reference evidence="2" key="1">
    <citation type="journal article" date="2022" name="New Phytol.">
        <title>Evolutionary transition to the ectomycorrhizal habit in the genomes of a hyperdiverse lineage of mushroom-forming fungi.</title>
        <authorList>
            <person name="Looney B."/>
            <person name="Miyauchi S."/>
            <person name="Morin E."/>
            <person name="Drula E."/>
            <person name="Courty P.E."/>
            <person name="Kohler A."/>
            <person name="Kuo A."/>
            <person name="LaButti K."/>
            <person name="Pangilinan J."/>
            <person name="Lipzen A."/>
            <person name="Riley R."/>
            <person name="Andreopoulos W."/>
            <person name="He G."/>
            <person name="Johnson J."/>
            <person name="Nolan M."/>
            <person name="Tritt A."/>
            <person name="Barry K.W."/>
            <person name="Grigoriev I.V."/>
            <person name="Nagy L.G."/>
            <person name="Hibbett D."/>
            <person name="Henrissat B."/>
            <person name="Matheny P.B."/>
            <person name="Labbe J."/>
            <person name="Martin F.M."/>
        </authorList>
    </citation>
    <scope>NUCLEOTIDE SEQUENCE</scope>
    <source>
        <strain evidence="2">BPL690</strain>
    </source>
</reference>
<evidence type="ECO:0000313" key="2">
    <source>
        <dbReference type="EMBL" id="KAI0295047.1"/>
    </source>
</evidence>
<keyword evidence="3" id="KW-1185">Reference proteome</keyword>
<evidence type="ECO:0000313" key="3">
    <source>
        <dbReference type="Proteomes" id="UP001203297"/>
    </source>
</evidence>